<comment type="similarity">
    <text evidence="1">Belongs to the NAD(P)-dependent epimerase/dehydratase family.</text>
</comment>
<dbReference type="SUPFAM" id="SSF51735">
    <property type="entry name" value="NAD(P)-binding Rossmann-fold domains"/>
    <property type="match status" value="1"/>
</dbReference>
<dbReference type="PANTHER" id="PTHR43000">
    <property type="entry name" value="DTDP-D-GLUCOSE 4,6-DEHYDRATASE-RELATED"/>
    <property type="match status" value="1"/>
</dbReference>
<organism evidence="3 4">
    <name type="scientific">Flavobacterium okayamense</name>
    <dbReference type="NCBI Taxonomy" id="2830782"/>
    <lineage>
        <taxon>Bacteria</taxon>
        <taxon>Pseudomonadati</taxon>
        <taxon>Bacteroidota</taxon>
        <taxon>Flavobacteriia</taxon>
        <taxon>Flavobacteriales</taxon>
        <taxon>Flavobacteriaceae</taxon>
        <taxon>Flavobacterium</taxon>
    </lineage>
</organism>
<dbReference type="Gene3D" id="3.40.50.720">
    <property type="entry name" value="NAD(P)-binding Rossmann-like Domain"/>
    <property type="match status" value="1"/>
</dbReference>
<evidence type="ECO:0000313" key="3">
    <source>
        <dbReference type="EMBL" id="BCY27837.1"/>
    </source>
</evidence>
<gene>
    <name evidence="3" type="ORF">KK2020170_07050</name>
</gene>
<evidence type="ECO:0000259" key="2">
    <source>
        <dbReference type="Pfam" id="PF01370"/>
    </source>
</evidence>
<reference evidence="3 4" key="1">
    <citation type="submission" date="2021-06" db="EMBL/GenBank/DDBJ databases">
        <title>Whole genome sequences of Flavobacterium sp. KK2020170 and assembly.</title>
        <authorList>
            <person name="Kitahara K."/>
            <person name="Miyoshi S."/>
            <person name="Uesaka K."/>
        </authorList>
    </citation>
    <scope>NUCLEOTIDE SEQUENCE [LARGE SCALE GENOMIC DNA]</scope>
    <source>
        <strain evidence="3 4">KK2020170</strain>
    </source>
</reference>
<dbReference type="InterPro" id="IPR001509">
    <property type="entry name" value="Epimerase_deHydtase"/>
</dbReference>
<evidence type="ECO:0000256" key="1">
    <source>
        <dbReference type="ARBA" id="ARBA00007637"/>
    </source>
</evidence>
<proteinExistence type="inferred from homology"/>
<dbReference type="EMBL" id="AP024749">
    <property type="protein sequence ID" value="BCY27837.1"/>
    <property type="molecule type" value="Genomic_DNA"/>
</dbReference>
<keyword evidence="4" id="KW-1185">Reference proteome</keyword>
<dbReference type="InterPro" id="IPR036291">
    <property type="entry name" value="NAD(P)-bd_dom_sf"/>
</dbReference>
<sequence length="322" mass="37568">MNKKQKVFITGGSGFIGSNLIRHFFNMGFDVINYDIKEPIDKLHKDKWVKGDILDFNKLNDSVQEFNPDYVIHFAARTDLDENKNIIGYDSNINGVKNIVRIINNNKNIKKTIYASSRMVCKIDYVPKNYHDYCPPNLYGESKMIGEKIVRELANHDYVIVRPTSIWGPFFHIPYRTFFDTIKKGKFFLPKGHNPKKSFGFVYNSVFQIEKILFSDKINDEKTIYLTDYPPIELKTWSDLISRRINNNKTREIPVFILKFIASIGDIFSKLGWKSVPLTTFRYNNMITNMVYDTSELETICGQLPYNLEEGVNITVDWMESN</sequence>
<protein>
    <submittedName>
        <fullName evidence="3">NDP-sugar dehydratase or epimerase</fullName>
    </submittedName>
</protein>
<name>A0ABM7S407_9FLAO</name>
<dbReference type="RefSeq" id="WP_221259441.1">
    <property type="nucleotide sequence ID" value="NZ_AP024749.1"/>
</dbReference>
<dbReference type="Proteomes" id="UP000825258">
    <property type="component" value="Chromosome"/>
</dbReference>
<feature type="domain" description="NAD-dependent epimerase/dehydratase" evidence="2">
    <location>
        <begin position="7"/>
        <end position="170"/>
    </location>
</feature>
<evidence type="ECO:0000313" key="4">
    <source>
        <dbReference type="Proteomes" id="UP000825258"/>
    </source>
</evidence>
<dbReference type="Pfam" id="PF01370">
    <property type="entry name" value="Epimerase"/>
    <property type="match status" value="1"/>
</dbReference>
<accession>A0ABM7S407</accession>